<comment type="caution">
    <text evidence="2">The sequence shown here is derived from an EMBL/GenBank/DDBJ whole genome shotgun (WGS) entry which is preliminary data.</text>
</comment>
<protein>
    <recommendedName>
        <fullName evidence="1">Retrovirus-related Pol polyprotein from transposon TNT 1-94-like beta-barrel domain-containing protein</fullName>
    </recommendedName>
</protein>
<dbReference type="Pfam" id="PF14223">
    <property type="entry name" value="Retrotran_gag_2"/>
    <property type="match status" value="1"/>
</dbReference>
<proteinExistence type="predicted"/>
<dbReference type="PANTHER" id="PTHR47481:SF35">
    <property type="entry name" value="ZINC FINGER, CCHC-TYPE-RELATED"/>
    <property type="match status" value="1"/>
</dbReference>
<dbReference type="EMBL" id="CACSLK010014283">
    <property type="protein sequence ID" value="CAA0816765.1"/>
    <property type="molecule type" value="Genomic_DNA"/>
</dbReference>
<dbReference type="Pfam" id="PF22936">
    <property type="entry name" value="Pol_BBD"/>
    <property type="match status" value="1"/>
</dbReference>
<keyword evidence="3" id="KW-1185">Reference proteome</keyword>
<name>A0A9N7MWU3_STRHE</name>
<sequence length="421" mass="45769">MDTETLSFSTLIHMITIKLSSSNYLLWKNQILPLLSSQNLLGYIGGTKIAPPSTVTNAAGISAPNRAYEAWHTQNQRLLSLLLSSLTLTEESMAEVIGCSTSQTVWLALEAAYNHRSKSRELRLKDDLQLMKKGDCPISEYGRKFKSICDQLAAIGRPVDDTDKAHWFLRGLGSDFSSFSAAQMALTPLPTFRDLLSKAESFALFQESLASSGASNVAFYSQHKPSGHFSTPLCGRGNGSRGRGCGRHSNRCPPRCQICRVDGHYATSCPERYTQPPHSSIAANLAEAFSAGCSLSKSEWSDWFLDTGASAHMTPTSENLDSSQPYSGMDRVVVGNGAHLSISRIGCSRLSDSFQLLDVLVVPDLTKNLLSISKLTSDFPVEGIFLILPLLFSIGTPKKYWQQVDGKRSLCSGACSSSFAG</sequence>
<evidence type="ECO:0000259" key="1">
    <source>
        <dbReference type="Pfam" id="PF22936"/>
    </source>
</evidence>
<dbReference type="InterPro" id="IPR054722">
    <property type="entry name" value="PolX-like_BBD"/>
</dbReference>
<evidence type="ECO:0000313" key="2">
    <source>
        <dbReference type="EMBL" id="CAA0816765.1"/>
    </source>
</evidence>
<reference evidence="2" key="1">
    <citation type="submission" date="2019-12" db="EMBL/GenBank/DDBJ databases">
        <authorList>
            <person name="Scholes J."/>
        </authorList>
    </citation>
    <scope>NUCLEOTIDE SEQUENCE</scope>
</reference>
<gene>
    <name evidence="2" type="ORF">SHERM_16631</name>
</gene>
<dbReference type="OrthoDB" id="912930at2759"/>
<dbReference type="Proteomes" id="UP001153555">
    <property type="component" value="Unassembled WGS sequence"/>
</dbReference>
<accession>A0A9N7MWU3</accession>
<evidence type="ECO:0000313" key="3">
    <source>
        <dbReference type="Proteomes" id="UP001153555"/>
    </source>
</evidence>
<organism evidence="2 3">
    <name type="scientific">Striga hermonthica</name>
    <name type="common">Purple witchweed</name>
    <name type="synonym">Buchnera hermonthica</name>
    <dbReference type="NCBI Taxonomy" id="68872"/>
    <lineage>
        <taxon>Eukaryota</taxon>
        <taxon>Viridiplantae</taxon>
        <taxon>Streptophyta</taxon>
        <taxon>Embryophyta</taxon>
        <taxon>Tracheophyta</taxon>
        <taxon>Spermatophyta</taxon>
        <taxon>Magnoliopsida</taxon>
        <taxon>eudicotyledons</taxon>
        <taxon>Gunneridae</taxon>
        <taxon>Pentapetalae</taxon>
        <taxon>asterids</taxon>
        <taxon>lamiids</taxon>
        <taxon>Lamiales</taxon>
        <taxon>Orobanchaceae</taxon>
        <taxon>Buchnereae</taxon>
        <taxon>Striga</taxon>
    </lineage>
</organism>
<dbReference type="AlphaFoldDB" id="A0A9N7MWU3"/>
<dbReference type="PANTHER" id="PTHR47481">
    <property type="match status" value="1"/>
</dbReference>
<feature type="domain" description="Retrovirus-related Pol polyprotein from transposon TNT 1-94-like beta-barrel" evidence="1">
    <location>
        <begin position="303"/>
        <end position="377"/>
    </location>
</feature>